<dbReference type="HOGENOM" id="CLU_1960158_0_0_1"/>
<dbReference type="InParanoid" id="I3EF69"/>
<sequence>MLDKSIKKLKPISDILVYLSVKRADSALIKFIIAYRQMKNIYNNSHYIGELIEENMSKQEKIHLLQCLTKNGLANQVTSIVNKIKDTKEIKKSNDGITMCLACMDYYTLYITQLMLIICPYKQELIAR</sequence>
<keyword evidence="2" id="KW-1185">Reference proteome</keyword>
<protein>
    <submittedName>
        <fullName evidence="1">Uncharacterized protein</fullName>
    </submittedName>
</protein>
<gene>
    <name evidence="1" type="ORF">NEQG_01938</name>
</gene>
<dbReference type="EMBL" id="GL870880">
    <property type="protein sequence ID" value="EIJ87866.1"/>
    <property type="molecule type" value="Genomic_DNA"/>
</dbReference>
<name>I3EF69_NEMP3</name>
<evidence type="ECO:0000313" key="2">
    <source>
        <dbReference type="Proteomes" id="UP000002872"/>
    </source>
</evidence>
<reference evidence="1" key="1">
    <citation type="submission" date="2011-01" db="EMBL/GenBank/DDBJ databases">
        <title>The Genome Sequence of Nematocida parisii strain ERTm3.</title>
        <authorList>
            <consortium name="The Broad Institute Genome Sequencing Platform"/>
            <consortium name="The Broad Institute Genome Sequencing Center for Infectious Disease"/>
            <person name="Cuomo C."/>
            <person name="Troemel E."/>
            <person name="Young S.K."/>
            <person name="Zeng Q."/>
            <person name="Gargeya S."/>
            <person name="Fitzgerald M."/>
            <person name="Haas B."/>
            <person name="Abouelleil A."/>
            <person name="Alvarado L."/>
            <person name="Arachchi H.M."/>
            <person name="Berlin A."/>
            <person name="Chapman S.B."/>
            <person name="Gearin G."/>
            <person name="Goldberg J."/>
            <person name="Griggs A."/>
            <person name="Gujja S."/>
            <person name="Hansen M."/>
            <person name="Heiman D."/>
            <person name="Howarth C."/>
            <person name="Larimer J."/>
            <person name="Lui A."/>
            <person name="MacDonald P.J.P."/>
            <person name="McCowen C."/>
            <person name="Montmayeur A."/>
            <person name="Murphy C."/>
            <person name="Neiman D."/>
            <person name="Pearson M."/>
            <person name="Priest M."/>
            <person name="Roberts A."/>
            <person name="Saif S."/>
            <person name="Shea T."/>
            <person name="Sisk P."/>
            <person name="Stolte C."/>
            <person name="Sykes S."/>
            <person name="Wortman J."/>
            <person name="Nusbaum C."/>
            <person name="Birren B."/>
        </authorList>
    </citation>
    <scope>NUCLEOTIDE SEQUENCE</scope>
    <source>
        <strain evidence="1">ERTm3</strain>
    </source>
</reference>
<dbReference type="AlphaFoldDB" id="I3EF69"/>
<proteinExistence type="predicted"/>
<dbReference type="VEuPathDB" id="MicrosporidiaDB:NEQG_01938"/>
<accession>I3EF69</accession>
<evidence type="ECO:0000313" key="1">
    <source>
        <dbReference type="EMBL" id="EIJ87866.1"/>
    </source>
</evidence>
<organism evidence="1 2">
    <name type="scientific">Nematocida parisii (strain ERTm3)</name>
    <name type="common">Nematode killer fungus</name>
    <dbReference type="NCBI Taxonomy" id="935791"/>
    <lineage>
        <taxon>Eukaryota</taxon>
        <taxon>Fungi</taxon>
        <taxon>Fungi incertae sedis</taxon>
        <taxon>Microsporidia</taxon>
        <taxon>Nematocida</taxon>
    </lineage>
</organism>
<dbReference type="Proteomes" id="UP000002872">
    <property type="component" value="Unassembled WGS sequence"/>
</dbReference>